<keyword evidence="4" id="KW-1185">Reference proteome</keyword>
<dbReference type="AlphaFoldDB" id="A0A4V1QU57"/>
<organism evidence="3 4">
    <name type="scientific">Senegalimassilia faecalis</name>
    <dbReference type="NCBI Taxonomy" id="2509433"/>
    <lineage>
        <taxon>Bacteria</taxon>
        <taxon>Bacillati</taxon>
        <taxon>Actinomycetota</taxon>
        <taxon>Coriobacteriia</taxon>
        <taxon>Coriobacteriales</taxon>
        <taxon>Coriobacteriaceae</taxon>
        <taxon>Senegalimassilia</taxon>
    </lineage>
</organism>
<dbReference type="Pfam" id="PF13635">
    <property type="entry name" value="DUF4143"/>
    <property type="match status" value="1"/>
</dbReference>
<dbReference type="Proteomes" id="UP000293345">
    <property type="component" value="Unassembled WGS sequence"/>
</dbReference>
<dbReference type="Pfam" id="PF13173">
    <property type="entry name" value="AAA_14"/>
    <property type="match status" value="1"/>
</dbReference>
<reference evidence="3 4" key="1">
    <citation type="submission" date="2019-01" db="EMBL/GenBank/DDBJ databases">
        <title>Senegalimassilia sp. nov. KGMB04484 isolated human feces.</title>
        <authorList>
            <person name="Han K.-I."/>
            <person name="Kim J.-S."/>
            <person name="Lee K.C."/>
            <person name="Suh M.K."/>
            <person name="Eom M.K."/>
            <person name="Lee J.H."/>
            <person name="Park S.-H."/>
            <person name="Kang S.W."/>
            <person name="Park J.-E."/>
            <person name="Oh B.S."/>
            <person name="Yu S.Y."/>
            <person name="Choi S.-H."/>
            <person name="Lee D.H."/>
            <person name="Yoon H."/>
            <person name="Kim B.-Y."/>
            <person name="Lee J.H."/>
            <person name="Lee J.-S."/>
        </authorList>
    </citation>
    <scope>NUCLEOTIDE SEQUENCE [LARGE SCALE GENOMIC DNA]</scope>
    <source>
        <strain evidence="3 4">KGMB04484</strain>
    </source>
</reference>
<comment type="caution">
    <text evidence="3">The sequence shown here is derived from an EMBL/GenBank/DDBJ whole genome shotgun (WGS) entry which is preliminary data.</text>
</comment>
<evidence type="ECO:0000313" key="4">
    <source>
        <dbReference type="Proteomes" id="UP000293345"/>
    </source>
</evidence>
<evidence type="ECO:0000259" key="1">
    <source>
        <dbReference type="Pfam" id="PF13173"/>
    </source>
</evidence>
<keyword evidence="3" id="KW-0067">ATP-binding</keyword>
<dbReference type="OrthoDB" id="9801684at2"/>
<dbReference type="InterPro" id="IPR027417">
    <property type="entry name" value="P-loop_NTPase"/>
</dbReference>
<sequence>MSSSLVPRPFYDSTIDSLLGTPEIKVLVGVRRCGKSSLLELLSKRLERKGVKAGNIVHLKLDSYDVPLNPDEAWLYETLTASLASADASQTAYVLLDEVQEVEHWENVVRRVNTRPDTQVFITGSNAKVLSGELATLLSGRYVEIPVFPLSYSEYSAFAQAHRWPVTSEDEIFQRYLTYGGMPALFERPFDDRDSIQKALSAIFDSIILKDIVAREGVQDVDLLSKLIRYVFSTSGNLFSTKRVVDALTSSGRRASQETIDNYLAALKTAKILEECEQVGIAGKSVLRPKRKFYAVDNGLRNLSIGFNKTRDVGFQLEAVVFNELVRRGWQVHVGCMPGKEVDFVASRNDQKVYLQVSQSVLDEGTYQREIAPLEAISDAFPKVLLVADRWRLGTTESGIEIKSVLDWLKG</sequence>
<dbReference type="InterPro" id="IPR025420">
    <property type="entry name" value="DUF4143"/>
</dbReference>
<keyword evidence="3" id="KW-0547">Nucleotide-binding</keyword>
<gene>
    <name evidence="3" type="ORF">ET524_10195</name>
</gene>
<dbReference type="PANTHER" id="PTHR33295:SF20">
    <property type="entry name" value="ATPASE"/>
    <property type="match status" value="1"/>
</dbReference>
<evidence type="ECO:0000313" key="3">
    <source>
        <dbReference type="EMBL" id="RXZ54807.1"/>
    </source>
</evidence>
<dbReference type="PANTHER" id="PTHR33295">
    <property type="entry name" value="ATPASE"/>
    <property type="match status" value="1"/>
</dbReference>
<feature type="domain" description="AAA" evidence="1">
    <location>
        <begin position="23"/>
        <end position="155"/>
    </location>
</feature>
<protein>
    <submittedName>
        <fullName evidence="3">ATP-binding protein</fullName>
    </submittedName>
</protein>
<proteinExistence type="predicted"/>
<dbReference type="EMBL" id="SDPW01000001">
    <property type="protein sequence ID" value="RXZ54807.1"/>
    <property type="molecule type" value="Genomic_DNA"/>
</dbReference>
<dbReference type="InterPro" id="IPR041682">
    <property type="entry name" value="AAA_14"/>
</dbReference>
<dbReference type="GO" id="GO:0005524">
    <property type="term" value="F:ATP binding"/>
    <property type="evidence" value="ECO:0007669"/>
    <property type="project" value="UniProtKB-KW"/>
</dbReference>
<dbReference type="RefSeq" id="WP_129425548.1">
    <property type="nucleotide sequence ID" value="NZ_SDPW01000001.1"/>
</dbReference>
<evidence type="ECO:0000259" key="2">
    <source>
        <dbReference type="Pfam" id="PF13635"/>
    </source>
</evidence>
<dbReference type="SUPFAM" id="SSF52540">
    <property type="entry name" value="P-loop containing nucleoside triphosphate hydrolases"/>
    <property type="match status" value="1"/>
</dbReference>
<name>A0A4V1QU57_9ACTN</name>
<feature type="domain" description="DUF4143" evidence="2">
    <location>
        <begin position="210"/>
        <end position="357"/>
    </location>
</feature>
<accession>A0A4V1QU57</accession>